<reference evidence="2" key="1">
    <citation type="submission" date="2022-02" db="EMBL/GenBank/DDBJ databases">
        <title>Coral-associated bacteria.</title>
        <authorList>
            <person name="Tang K."/>
            <person name="Wang X."/>
        </authorList>
    </citation>
    <scope>NUCLEOTIDE SEQUENCE</scope>
    <source>
        <strain evidence="2">SCSIO 43006</strain>
    </source>
</reference>
<dbReference type="PROSITE" id="PS51257">
    <property type="entry name" value="PROKAR_LIPOPROTEIN"/>
    <property type="match status" value="1"/>
</dbReference>
<evidence type="ECO:0000256" key="1">
    <source>
        <dbReference type="SAM" id="SignalP"/>
    </source>
</evidence>
<dbReference type="Proteomes" id="UP001055658">
    <property type="component" value="Chromosome"/>
</dbReference>
<evidence type="ECO:0000313" key="2">
    <source>
        <dbReference type="EMBL" id="USD21416.1"/>
    </source>
</evidence>
<dbReference type="EMBL" id="CP092418">
    <property type="protein sequence ID" value="USD21416.1"/>
    <property type="molecule type" value="Genomic_DNA"/>
</dbReference>
<proteinExistence type="predicted"/>
<accession>A0ABY4VAV0</accession>
<keyword evidence="3" id="KW-1185">Reference proteome</keyword>
<keyword evidence="1" id="KW-0732">Signal</keyword>
<dbReference type="RefSeq" id="WP_252083820.1">
    <property type="nucleotide sequence ID" value="NZ_CP092418.1"/>
</dbReference>
<gene>
    <name evidence="2" type="ORF">MJO52_20550</name>
</gene>
<name>A0ABY4VAV0_9GAMM</name>
<evidence type="ECO:0000313" key="3">
    <source>
        <dbReference type="Proteomes" id="UP001055658"/>
    </source>
</evidence>
<feature type="chain" id="PRO_5046368271" description="Lipoprotein" evidence="1">
    <location>
        <begin position="26"/>
        <end position="664"/>
    </location>
</feature>
<feature type="signal peptide" evidence="1">
    <location>
        <begin position="1"/>
        <end position="25"/>
    </location>
</feature>
<protein>
    <recommendedName>
        <fullName evidence="4">Lipoprotein</fullName>
    </recommendedName>
</protein>
<organism evidence="2 3">
    <name type="scientific">Microbulbifer variabilis</name>
    <dbReference type="NCBI Taxonomy" id="266805"/>
    <lineage>
        <taxon>Bacteria</taxon>
        <taxon>Pseudomonadati</taxon>
        <taxon>Pseudomonadota</taxon>
        <taxon>Gammaproteobacteria</taxon>
        <taxon>Cellvibrionales</taxon>
        <taxon>Microbulbiferaceae</taxon>
        <taxon>Microbulbifer</taxon>
    </lineage>
</organism>
<evidence type="ECO:0008006" key="4">
    <source>
        <dbReference type="Google" id="ProtNLM"/>
    </source>
</evidence>
<sequence length="664" mass="74448">MYPKFLSNFLIIGCLLILSACSSDDKDKNNEPPEKTVSLTIEGYVETTSFTHAEVRLQVADTEFYGEVDALGNYSIDIDISESQIDSFVRAEAIFPAESSIRLVSLLGSVRTLLEKSGEDGVLVQEEKNEVNITSISTAFSAHLKSINAGEIKSDSELTLSLRSLNASVVFDIAAFISLYSSNESLMEDSGLSIPNAYRDIYELAANKSAVSISVYNAKERLADLFDKAQSSLIENIKLFGYLSNSNLQIADTYYLPYLKVRLTLRPDGTGEINGEVDNTSFTWSKNDNGITFKDADLIRHVSFFGTYSVESHIVINDLVWMMDSDAISSVILQVEEYDVSPDPIILNPEIKSNIYAETAIRSLSIIKVSESVKLEQEYSMPTPAMLGEVINPVDGVSPRLSVRVLGMSFRGEFETGGTVNISIPGVEGDGRKTSTNMSGVWRLEDDKKIIIDTSAGSKFTYVFLDYMYKGKNLTFVLEESEKGRLIDFDTVLAKDLDSWKENTVEGIYKFSSYFAQPLDYSWFEVNSDGTVKRITIFDWDSDGELVSDELDIYSGLWKLSDDGNLIIRFYRRMNGDSCMPSDWDPQSNADCSLGSEREWNLSQVSEEEQLFWIRKELKFFSNERRDEIPGLSDLTNNIFVGGHIYNSFMYKVSERPVPLPVDQ</sequence>